<dbReference type="InterPro" id="IPR040079">
    <property type="entry name" value="Glutathione_S-Trfase"/>
</dbReference>
<dbReference type="GO" id="GO:0006749">
    <property type="term" value="P:glutathione metabolic process"/>
    <property type="evidence" value="ECO:0007669"/>
    <property type="project" value="TreeGrafter"/>
</dbReference>
<evidence type="ECO:0000256" key="5">
    <source>
        <dbReference type="ARBA" id="ARBA00047960"/>
    </source>
</evidence>
<dbReference type="PANTHER" id="PTHR11571:SF222">
    <property type="entry name" value="GLUTATHIONE TRANSFERASE"/>
    <property type="match status" value="1"/>
</dbReference>
<comment type="similarity">
    <text evidence="2">Belongs to the GST superfamily. Mu family.</text>
</comment>
<dbReference type="InterPro" id="IPR050213">
    <property type="entry name" value="GST_superfamily"/>
</dbReference>
<keyword evidence="4" id="KW-0808">Transferase</keyword>
<dbReference type="AlphaFoldDB" id="A0A8J5JS40"/>
<feature type="domain" description="GST C-terminal" evidence="7">
    <location>
        <begin position="49"/>
        <end position="167"/>
    </location>
</feature>
<dbReference type="PROSITE" id="PS50404">
    <property type="entry name" value="GST_NTER"/>
    <property type="match status" value="1"/>
</dbReference>
<sequence length="177" mass="20424">MWPSLTGCPSSITSTLTFLTCRTRGSIRITQSNAILRYIARQHNMCGKTEEERVRVDMLENQAMDMREAFAEVAYHTYDTKKEEYLTDKLPSTLNKLSDFLGDRLWFAGDQITFPDFVIYELLFVNLQMDSSCLANTPNLCQFFKRFEELPTIKRYMASSRYINPPINGPMAKFGGK</sequence>
<dbReference type="SFLD" id="SFLDS00019">
    <property type="entry name" value="Glutathione_Transferase_(cytos"/>
    <property type="match status" value="1"/>
</dbReference>
<dbReference type="InterPro" id="IPR004046">
    <property type="entry name" value="GST_C"/>
</dbReference>
<dbReference type="FunFam" id="1.20.1050.10:FF:000003">
    <property type="entry name" value="Glutathione S-transferase 2"/>
    <property type="match status" value="1"/>
</dbReference>
<evidence type="ECO:0000259" key="6">
    <source>
        <dbReference type="PROSITE" id="PS50404"/>
    </source>
</evidence>
<proteinExistence type="inferred from homology"/>
<comment type="caution">
    <text evidence="8">The sequence shown here is derived from an EMBL/GenBank/DDBJ whole genome shotgun (WGS) entry which is preliminary data.</text>
</comment>
<comment type="catalytic activity">
    <reaction evidence="5">
        <text>RX + glutathione = an S-substituted glutathione + a halide anion + H(+)</text>
        <dbReference type="Rhea" id="RHEA:16437"/>
        <dbReference type="ChEBI" id="CHEBI:15378"/>
        <dbReference type="ChEBI" id="CHEBI:16042"/>
        <dbReference type="ChEBI" id="CHEBI:17792"/>
        <dbReference type="ChEBI" id="CHEBI:57925"/>
        <dbReference type="ChEBI" id="CHEBI:90779"/>
        <dbReference type="EC" id="2.5.1.18"/>
    </reaction>
</comment>
<evidence type="ECO:0000256" key="2">
    <source>
        <dbReference type="ARBA" id="ARBA00005861"/>
    </source>
</evidence>
<dbReference type="EMBL" id="JAHLQT010026502">
    <property type="protein sequence ID" value="KAG7163216.1"/>
    <property type="molecule type" value="Genomic_DNA"/>
</dbReference>
<name>A0A8J5JS40_HOMAM</name>
<evidence type="ECO:0000256" key="3">
    <source>
        <dbReference type="ARBA" id="ARBA00012452"/>
    </source>
</evidence>
<protein>
    <recommendedName>
        <fullName evidence="3">glutathione transferase</fullName>
        <ecNumber evidence="3">2.5.1.18</ecNumber>
    </recommendedName>
</protein>
<dbReference type="Pfam" id="PF14497">
    <property type="entry name" value="GST_C_3"/>
    <property type="match status" value="1"/>
</dbReference>
<dbReference type="GO" id="GO:0004364">
    <property type="term" value="F:glutathione transferase activity"/>
    <property type="evidence" value="ECO:0007669"/>
    <property type="project" value="UniProtKB-EC"/>
</dbReference>
<dbReference type="InterPro" id="IPR010987">
    <property type="entry name" value="Glutathione-S-Trfase_C-like"/>
</dbReference>
<dbReference type="EC" id="2.5.1.18" evidence="3"/>
<gene>
    <name evidence="8" type="primary">GstYb3-L</name>
    <name evidence="8" type="ORF">Hamer_G002307</name>
</gene>
<dbReference type="OrthoDB" id="4951845at2759"/>
<reference evidence="8" key="1">
    <citation type="journal article" date="2021" name="Sci. Adv.">
        <title>The American lobster genome reveals insights on longevity, neural, and immune adaptations.</title>
        <authorList>
            <person name="Polinski J.M."/>
            <person name="Zimin A.V."/>
            <person name="Clark K.F."/>
            <person name="Kohn A.B."/>
            <person name="Sadowski N."/>
            <person name="Timp W."/>
            <person name="Ptitsyn A."/>
            <person name="Khanna P."/>
            <person name="Romanova D.Y."/>
            <person name="Williams P."/>
            <person name="Greenwood S.J."/>
            <person name="Moroz L.L."/>
            <person name="Walt D.R."/>
            <person name="Bodnar A.G."/>
        </authorList>
    </citation>
    <scope>NUCLEOTIDE SEQUENCE</scope>
    <source>
        <strain evidence="8">GMGI-L3</strain>
    </source>
</reference>
<feature type="domain" description="GST N-terminal" evidence="6">
    <location>
        <begin position="1"/>
        <end position="47"/>
    </location>
</feature>
<evidence type="ECO:0000256" key="4">
    <source>
        <dbReference type="ARBA" id="ARBA00022679"/>
    </source>
</evidence>
<dbReference type="PROSITE" id="PS50405">
    <property type="entry name" value="GST_CTER"/>
    <property type="match status" value="1"/>
</dbReference>
<evidence type="ECO:0000313" key="9">
    <source>
        <dbReference type="Proteomes" id="UP000747542"/>
    </source>
</evidence>
<dbReference type="PANTHER" id="PTHR11571">
    <property type="entry name" value="GLUTATHIONE S-TRANSFERASE"/>
    <property type="match status" value="1"/>
</dbReference>
<evidence type="ECO:0000256" key="1">
    <source>
        <dbReference type="ARBA" id="ARBA00003701"/>
    </source>
</evidence>
<dbReference type="Proteomes" id="UP000747542">
    <property type="component" value="Unassembled WGS sequence"/>
</dbReference>
<evidence type="ECO:0000259" key="7">
    <source>
        <dbReference type="PROSITE" id="PS50405"/>
    </source>
</evidence>
<dbReference type="InterPro" id="IPR004045">
    <property type="entry name" value="Glutathione_S-Trfase_N"/>
</dbReference>
<organism evidence="8 9">
    <name type="scientific">Homarus americanus</name>
    <name type="common">American lobster</name>
    <dbReference type="NCBI Taxonomy" id="6706"/>
    <lineage>
        <taxon>Eukaryota</taxon>
        <taxon>Metazoa</taxon>
        <taxon>Ecdysozoa</taxon>
        <taxon>Arthropoda</taxon>
        <taxon>Crustacea</taxon>
        <taxon>Multicrustacea</taxon>
        <taxon>Malacostraca</taxon>
        <taxon>Eumalacostraca</taxon>
        <taxon>Eucarida</taxon>
        <taxon>Decapoda</taxon>
        <taxon>Pleocyemata</taxon>
        <taxon>Astacidea</taxon>
        <taxon>Nephropoidea</taxon>
        <taxon>Nephropidae</taxon>
        <taxon>Homarus</taxon>
    </lineage>
</organism>
<accession>A0A8J5JS40</accession>
<comment type="function">
    <text evidence="1">Conjugation of reduced glutathione to a wide number of exogenous and endogenous hydrophobic electrophiles.</text>
</comment>
<keyword evidence="9" id="KW-1185">Reference proteome</keyword>
<evidence type="ECO:0000313" key="8">
    <source>
        <dbReference type="EMBL" id="KAG7163216.1"/>
    </source>
</evidence>